<keyword evidence="7 13" id="KW-0067">ATP-binding</keyword>
<proteinExistence type="predicted"/>
<evidence type="ECO:0000313" key="14">
    <source>
        <dbReference type="Proteomes" id="UP000640274"/>
    </source>
</evidence>
<dbReference type="InterPro" id="IPR027417">
    <property type="entry name" value="P-loop_NTPase"/>
</dbReference>
<evidence type="ECO:0000256" key="9">
    <source>
        <dbReference type="ARBA" id="ARBA00023136"/>
    </source>
</evidence>
<feature type="transmembrane region" description="Helical" evidence="10">
    <location>
        <begin position="20"/>
        <end position="43"/>
    </location>
</feature>
<dbReference type="SMART" id="SM00382">
    <property type="entry name" value="AAA"/>
    <property type="match status" value="1"/>
</dbReference>
<dbReference type="InterPro" id="IPR039421">
    <property type="entry name" value="Type_1_exporter"/>
</dbReference>
<accession>A0A934J324</accession>
<dbReference type="Pfam" id="PF00664">
    <property type="entry name" value="ABC_membrane"/>
    <property type="match status" value="1"/>
</dbReference>
<dbReference type="Proteomes" id="UP000640274">
    <property type="component" value="Unassembled WGS sequence"/>
</dbReference>
<dbReference type="InterPro" id="IPR011527">
    <property type="entry name" value="ABC1_TM_dom"/>
</dbReference>
<dbReference type="PROSITE" id="PS00211">
    <property type="entry name" value="ABC_TRANSPORTER_1"/>
    <property type="match status" value="1"/>
</dbReference>
<dbReference type="GO" id="GO:0005524">
    <property type="term" value="F:ATP binding"/>
    <property type="evidence" value="ECO:0007669"/>
    <property type="project" value="UniProtKB-KW"/>
</dbReference>
<evidence type="ECO:0000256" key="4">
    <source>
        <dbReference type="ARBA" id="ARBA00022692"/>
    </source>
</evidence>
<dbReference type="Gene3D" id="3.40.50.300">
    <property type="entry name" value="P-loop containing nucleotide triphosphate hydrolases"/>
    <property type="match status" value="1"/>
</dbReference>
<evidence type="ECO:0000256" key="1">
    <source>
        <dbReference type="ARBA" id="ARBA00004651"/>
    </source>
</evidence>
<evidence type="ECO:0000256" key="7">
    <source>
        <dbReference type="ARBA" id="ARBA00022840"/>
    </source>
</evidence>
<dbReference type="RefSeq" id="WP_199018128.1">
    <property type="nucleotide sequence ID" value="NZ_JAELUP010000011.1"/>
</dbReference>
<dbReference type="PANTHER" id="PTHR43394:SF1">
    <property type="entry name" value="ATP-BINDING CASSETTE SUB-FAMILY B MEMBER 10, MITOCHONDRIAL"/>
    <property type="match status" value="1"/>
</dbReference>
<evidence type="ECO:0000256" key="6">
    <source>
        <dbReference type="ARBA" id="ARBA00022807"/>
    </source>
</evidence>
<keyword evidence="6" id="KW-0645">Protease</keyword>
<keyword evidence="9 10" id="KW-0472">Membrane</keyword>
<dbReference type="SUPFAM" id="SSF52540">
    <property type="entry name" value="P-loop containing nucleoside triphosphate hydrolases"/>
    <property type="match status" value="1"/>
</dbReference>
<name>A0A934J324_9BACL</name>
<dbReference type="Gene3D" id="1.20.1560.10">
    <property type="entry name" value="ABC transporter type 1, transmembrane domain"/>
    <property type="match status" value="1"/>
</dbReference>
<dbReference type="SUPFAM" id="SSF90123">
    <property type="entry name" value="ABC transporter transmembrane region"/>
    <property type="match status" value="1"/>
</dbReference>
<dbReference type="GO" id="GO:0005886">
    <property type="term" value="C:plasma membrane"/>
    <property type="evidence" value="ECO:0007669"/>
    <property type="project" value="UniProtKB-SubCell"/>
</dbReference>
<feature type="transmembrane region" description="Helical" evidence="10">
    <location>
        <begin position="55"/>
        <end position="76"/>
    </location>
</feature>
<keyword evidence="5" id="KW-0547">Nucleotide-binding</keyword>
<protein>
    <submittedName>
        <fullName evidence="13">ABC transporter ATP-binding protein</fullName>
    </submittedName>
</protein>
<evidence type="ECO:0000259" key="11">
    <source>
        <dbReference type="PROSITE" id="PS50893"/>
    </source>
</evidence>
<dbReference type="InterPro" id="IPR036640">
    <property type="entry name" value="ABC1_TM_sf"/>
</dbReference>
<dbReference type="InterPro" id="IPR003593">
    <property type="entry name" value="AAA+_ATPase"/>
</dbReference>
<evidence type="ECO:0000256" key="3">
    <source>
        <dbReference type="ARBA" id="ARBA00022475"/>
    </source>
</evidence>
<feature type="domain" description="ABC transporter" evidence="11">
    <location>
        <begin position="332"/>
        <end position="546"/>
    </location>
</feature>
<dbReference type="FunFam" id="3.40.50.300:FF:000299">
    <property type="entry name" value="ABC transporter ATP-binding protein/permease"/>
    <property type="match status" value="1"/>
</dbReference>
<keyword evidence="14" id="KW-1185">Reference proteome</keyword>
<dbReference type="PROSITE" id="PS50893">
    <property type="entry name" value="ABC_TRANSPORTER_2"/>
    <property type="match status" value="1"/>
</dbReference>
<dbReference type="GO" id="GO:0008234">
    <property type="term" value="F:cysteine-type peptidase activity"/>
    <property type="evidence" value="ECO:0007669"/>
    <property type="project" value="UniProtKB-KW"/>
</dbReference>
<evidence type="ECO:0000256" key="10">
    <source>
        <dbReference type="SAM" id="Phobius"/>
    </source>
</evidence>
<dbReference type="AlphaFoldDB" id="A0A934J324"/>
<evidence type="ECO:0000259" key="12">
    <source>
        <dbReference type="PROSITE" id="PS50929"/>
    </source>
</evidence>
<dbReference type="GO" id="GO:0015421">
    <property type="term" value="F:ABC-type oligopeptide transporter activity"/>
    <property type="evidence" value="ECO:0007669"/>
    <property type="project" value="TreeGrafter"/>
</dbReference>
<dbReference type="Pfam" id="PF00005">
    <property type="entry name" value="ABC_tran"/>
    <property type="match status" value="1"/>
</dbReference>
<comment type="caution">
    <text evidence="13">The sequence shown here is derived from an EMBL/GenBank/DDBJ whole genome shotgun (WGS) entry which is preliminary data.</text>
</comment>
<keyword evidence="3" id="KW-1003">Cell membrane</keyword>
<dbReference type="InterPro" id="IPR003439">
    <property type="entry name" value="ABC_transporter-like_ATP-bd"/>
</dbReference>
<evidence type="ECO:0000256" key="8">
    <source>
        <dbReference type="ARBA" id="ARBA00022989"/>
    </source>
</evidence>
<keyword evidence="8 10" id="KW-1133">Transmembrane helix</keyword>
<gene>
    <name evidence="13" type="ORF">JFN88_04455</name>
</gene>
<evidence type="ECO:0000256" key="5">
    <source>
        <dbReference type="ARBA" id="ARBA00022741"/>
    </source>
</evidence>
<comment type="subcellular location">
    <subcellularLocation>
        <location evidence="1">Cell membrane</location>
        <topology evidence="1">Multi-pass membrane protein</topology>
    </subcellularLocation>
</comment>
<dbReference type="GO" id="GO:0016887">
    <property type="term" value="F:ATP hydrolysis activity"/>
    <property type="evidence" value="ECO:0007669"/>
    <property type="project" value="InterPro"/>
</dbReference>
<organism evidence="13 14">
    <name type="scientific">Paenibacillus roseus</name>
    <dbReference type="NCBI Taxonomy" id="2798579"/>
    <lineage>
        <taxon>Bacteria</taxon>
        <taxon>Bacillati</taxon>
        <taxon>Bacillota</taxon>
        <taxon>Bacilli</taxon>
        <taxon>Bacillales</taxon>
        <taxon>Paenibacillaceae</taxon>
        <taxon>Paenibacillus</taxon>
    </lineage>
</organism>
<dbReference type="CDD" id="cd07346">
    <property type="entry name" value="ABC_6TM_exporters"/>
    <property type="match status" value="1"/>
</dbReference>
<keyword evidence="6" id="KW-0788">Thiol protease</keyword>
<evidence type="ECO:0000313" key="13">
    <source>
        <dbReference type="EMBL" id="MBJ6360573.1"/>
    </source>
</evidence>
<feature type="transmembrane region" description="Helical" evidence="10">
    <location>
        <begin position="129"/>
        <end position="152"/>
    </location>
</feature>
<dbReference type="PROSITE" id="PS50929">
    <property type="entry name" value="ABC_TM1F"/>
    <property type="match status" value="1"/>
</dbReference>
<keyword evidence="6" id="KW-0378">Hydrolase</keyword>
<dbReference type="InterPro" id="IPR017871">
    <property type="entry name" value="ABC_transporter-like_CS"/>
</dbReference>
<feature type="domain" description="ABC transmembrane type-1" evidence="12">
    <location>
        <begin position="22"/>
        <end position="301"/>
    </location>
</feature>
<dbReference type="EMBL" id="JAELUP010000011">
    <property type="protein sequence ID" value="MBJ6360573.1"/>
    <property type="molecule type" value="Genomic_DNA"/>
</dbReference>
<evidence type="ECO:0000256" key="2">
    <source>
        <dbReference type="ARBA" id="ARBA00022448"/>
    </source>
</evidence>
<sequence>MLQTLRWIFNYIAQVKHIYISALILLVISVVTNLLITISQKYIIDDVFIAGNYHLFPYFLGFFLLMACLYIASWCFKDILFERASDKLRLIMRKEYMQFLYRMPVKDYQKERIGSFVSYLNEFMNSKNVYIWIFPELIEKLLNLILLLAIVGYVMPELLVIIIPLSIVFIVQGKYFGSRIQRLSVERNELKTEHNVNIEEGISSSREVVAFHKVHWEVKKLKQSFQRYLNKIFAMVRLERKQLYISEPLRWGSNLLILGYGGYQVIQGNVSIGTFVVFYQLSIQLLDAIQGVYNSIMQFSNAYGGMYKAKDIIQGEQIDIGNTAITNAIQNIVLKDVSFSYTNEQARVLESISMEIPVGEKVAIIGESGSGKSTIAQLLLRFHEPSKGKIEINKIPLNQISRASWTHKVHAVFQDPYLFPDTIRSNILMGRDFSEDQIVQACKITEIHQTISELPEGYDTILGERGITLSGGQRQRVSLARAIIGNPEVLILDEATSALDLETERRVQENIDSMRKGKTTIIIAHRLSTVENADICYSLHKGKVTVA</sequence>
<dbReference type="PANTHER" id="PTHR43394">
    <property type="entry name" value="ATP-DEPENDENT PERMEASE MDL1, MITOCHONDRIAL"/>
    <property type="match status" value="1"/>
</dbReference>
<keyword evidence="2" id="KW-0813">Transport</keyword>
<keyword evidence="4 10" id="KW-0812">Transmembrane</keyword>
<reference evidence="13" key="1">
    <citation type="submission" date="2020-12" db="EMBL/GenBank/DDBJ databases">
        <authorList>
            <person name="Huq M.A."/>
        </authorList>
    </citation>
    <scope>NUCLEOTIDE SEQUENCE</scope>
    <source>
        <strain evidence="13">MAHUQ-46</strain>
    </source>
</reference>